<evidence type="ECO:0000256" key="1">
    <source>
        <dbReference type="ARBA" id="ARBA00022729"/>
    </source>
</evidence>
<evidence type="ECO:0000313" key="5">
    <source>
        <dbReference type="Proteomes" id="UP000002377"/>
    </source>
</evidence>
<dbReference type="GO" id="GO:0016491">
    <property type="term" value="F:oxidoreductase activity"/>
    <property type="evidence" value="ECO:0007669"/>
    <property type="project" value="TreeGrafter"/>
</dbReference>
<dbReference type="AlphaFoldDB" id="D5XE16"/>
<dbReference type="KEGG" id="tjr:TherJR_1022"/>
<dbReference type="PANTHER" id="PTHR35038:SF6">
    <property type="entry name" value="SURFACE LOCALIZED DECAHEME CYTOCHROME C LIPOPROTEIN"/>
    <property type="match status" value="1"/>
</dbReference>
<evidence type="ECO:0000259" key="3">
    <source>
        <dbReference type="Pfam" id="PF09699"/>
    </source>
</evidence>
<sequence precursor="true">MLMRKSLILACFFLFTVISPALAAVTIDGVKITYESPTTSVSTVYFQGTPPFTIYCSLDGQDWSQKATGVTVSSFTYTGCRNYVNYYFKIQDSTGSTAVGVAFPPDNNPHGSYKIDSSYCAACHVTHAASGVYLMKAPNAVALCTTCHDGTQSKYDVMNGRVKLPNGDWAETSGGPFGALRTEENLPVGESVYSAVYAGYTSESNVAINNSPTSIHNLGVSFNVAPGGVSDRLTGLSCESCHDPHGKGGNFRNLRTVIRVTDTLSVNVNFRAFAETDPAKSSGYGENITYDTGSIYFCSACHSDYNQPSGSGSVAATSTQQPGFPLTAASMNKFIHAVNTPLYYKGEYLTTSLPLEVGTGVNTIVCITCHHSHGTARKGISQRTGSTALIRLDRQAVCEECHKK</sequence>
<dbReference type="InterPro" id="IPR010177">
    <property type="entry name" value="Paired_CXXCH_1"/>
</dbReference>
<accession>D5XE16</accession>
<feature type="signal peptide" evidence="2">
    <location>
        <begin position="1"/>
        <end position="23"/>
    </location>
</feature>
<proteinExistence type="predicted"/>
<protein>
    <submittedName>
        <fullName evidence="4">Doubled CXXCH domain protein</fullName>
    </submittedName>
</protein>
<dbReference type="EMBL" id="CP002028">
    <property type="protein sequence ID" value="ADG81887.1"/>
    <property type="molecule type" value="Genomic_DNA"/>
</dbReference>
<name>D5XE16_THEPJ</name>
<dbReference type="Proteomes" id="UP000002377">
    <property type="component" value="Chromosome"/>
</dbReference>
<organism evidence="4 5">
    <name type="scientific">Thermincola potens (strain JR)</name>
    <dbReference type="NCBI Taxonomy" id="635013"/>
    <lineage>
        <taxon>Bacteria</taxon>
        <taxon>Bacillati</taxon>
        <taxon>Bacillota</taxon>
        <taxon>Clostridia</taxon>
        <taxon>Eubacteriales</taxon>
        <taxon>Thermincolaceae</taxon>
        <taxon>Thermincola</taxon>
    </lineage>
</organism>
<dbReference type="HOGENOM" id="CLU_692487_0_0_9"/>
<dbReference type="SUPFAM" id="SSF48695">
    <property type="entry name" value="Multiheme cytochromes"/>
    <property type="match status" value="1"/>
</dbReference>
<dbReference type="InterPro" id="IPR051829">
    <property type="entry name" value="Multiheme_Cytochr_ET"/>
</dbReference>
<dbReference type="eggNOG" id="COG4733">
    <property type="taxonomic scope" value="Bacteria"/>
</dbReference>
<dbReference type="STRING" id="635013.TherJR_1022"/>
<keyword evidence="1 2" id="KW-0732">Signal</keyword>
<dbReference type="OrthoDB" id="1792079at2"/>
<dbReference type="Pfam" id="PF09699">
    <property type="entry name" value="Paired_CXXCH_1"/>
    <property type="match status" value="1"/>
</dbReference>
<dbReference type="Gene3D" id="1.10.1130.10">
    <property type="entry name" value="Flavocytochrome C3, Chain A"/>
    <property type="match status" value="1"/>
</dbReference>
<evidence type="ECO:0000313" key="4">
    <source>
        <dbReference type="EMBL" id="ADG81887.1"/>
    </source>
</evidence>
<dbReference type="PANTHER" id="PTHR35038">
    <property type="entry name" value="DISSIMILATORY SULFITE REDUCTASE SIRA"/>
    <property type="match status" value="1"/>
</dbReference>
<reference evidence="4 5" key="1">
    <citation type="submission" date="2010-05" db="EMBL/GenBank/DDBJ databases">
        <title>Complete sequence of Thermincola sp. JR.</title>
        <authorList>
            <consortium name="US DOE Joint Genome Institute"/>
            <person name="Lucas S."/>
            <person name="Copeland A."/>
            <person name="Lapidus A."/>
            <person name="Cheng J.-F."/>
            <person name="Bruce D."/>
            <person name="Goodwin L."/>
            <person name="Pitluck S."/>
            <person name="Chertkov O."/>
            <person name="Detter J.C."/>
            <person name="Han C."/>
            <person name="Tapia R."/>
            <person name="Land M."/>
            <person name="Hauser L."/>
            <person name="Kyrpides N."/>
            <person name="Mikhailova N."/>
            <person name="Hazen T.C."/>
            <person name="Woyke T."/>
        </authorList>
    </citation>
    <scope>NUCLEOTIDE SEQUENCE [LARGE SCALE GENOMIC DNA]</scope>
    <source>
        <strain evidence="4 5">JR</strain>
    </source>
</reference>
<evidence type="ECO:0000256" key="2">
    <source>
        <dbReference type="SAM" id="SignalP"/>
    </source>
</evidence>
<gene>
    <name evidence="4" type="ordered locus">TherJR_1022</name>
</gene>
<keyword evidence="5" id="KW-1185">Reference proteome</keyword>
<feature type="domain" description="Doubled CXXCH motif" evidence="3">
    <location>
        <begin position="118"/>
        <end position="151"/>
    </location>
</feature>
<feature type="chain" id="PRO_5003080084" evidence="2">
    <location>
        <begin position="24"/>
        <end position="404"/>
    </location>
</feature>
<dbReference type="InterPro" id="IPR036280">
    <property type="entry name" value="Multihaem_cyt_sf"/>
</dbReference>